<evidence type="ECO:0000313" key="2">
    <source>
        <dbReference type="EMBL" id="RAJ77462.1"/>
    </source>
</evidence>
<accession>A0A327W091</accession>
<evidence type="ECO:0000256" key="1">
    <source>
        <dbReference type="SAM" id="SignalP"/>
    </source>
</evidence>
<dbReference type="AlphaFoldDB" id="A0A327W091"/>
<keyword evidence="3" id="KW-1185">Reference proteome</keyword>
<organism evidence="2 3">
    <name type="scientific">Chitinophaga dinghuensis</name>
    <dbReference type="NCBI Taxonomy" id="1539050"/>
    <lineage>
        <taxon>Bacteria</taxon>
        <taxon>Pseudomonadati</taxon>
        <taxon>Bacteroidota</taxon>
        <taxon>Chitinophagia</taxon>
        <taxon>Chitinophagales</taxon>
        <taxon>Chitinophagaceae</taxon>
        <taxon>Chitinophaga</taxon>
    </lineage>
</organism>
<sequence length="59" mass="6288">MSINSSTKLNPLLLCCSAAYAAYAALREKKISAAGAPTTKTDLVKNYFFASLRPLCAFA</sequence>
<feature type="chain" id="PRO_5016345955" evidence="1">
    <location>
        <begin position="25"/>
        <end position="59"/>
    </location>
</feature>
<dbReference type="EMBL" id="QLMA01000007">
    <property type="protein sequence ID" value="RAJ77462.1"/>
    <property type="molecule type" value="Genomic_DNA"/>
</dbReference>
<dbReference type="Proteomes" id="UP000249819">
    <property type="component" value="Unassembled WGS sequence"/>
</dbReference>
<evidence type="ECO:0000313" key="3">
    <source>
        <dbReference type="Proteomes" id="UP000249819"/>
    </source>
</evidence>
<comment type="caution">
    <text evidence="2">The sequence shown here is derived from an EMBL/GenBank/DDBJ whole genome shotgun (WGS) entry which is preliminary data.</text>
</comment>
<name>A0A327W091_9BACT</name>
<gene>
    <name evidence="2" type="ORF">CLV59_107229</name>
</gene>
<protein>
    <submittedName>
        <fullName evidence="2">Uncharacterized protein</fullName>
    </submittedName>
</protein>
<proteinExistence type="predicted"/>
<feature type="signal peptide" evidence="1">
    <location>
        <begin position="1"/>
        <end position="24"/>
    </location>
</feature>
<keyword evidence="1" id="KW-0732">Signal</keyword>
<reference evidence="2 3" key="1">
    <citation type="submission" date="2018-06" db="EMBL/GenBank/DDBJ databases">
        <title>Genomic Encyclopedia of Archaeal and Bacterial Type Strains, Phase II (KMG-II): from individual species to whole genera.</title>
        <authorList>
            <person name="Goeker M."/>
        </authorList>
    </citation>
    <scope>NUCLEOTIDE SEQUENCE [LARGE SCALE GENOMIC DNA]</scope>
    <source>
        <strain evidence="2 3">DSM 29821</strain>
    </source>
</reference>